<sequence length="155" mass="16448">MIVIALLLILCMTSIASAHRVIVQGQVSEIQIKAYYGGGGADPMVDADVEIYAIRDGQEELYKTGKTDDAGMYYFQPLIGVSEYRAAVEATGHSGEETVNLAEGAGLTESEQAEAEKEAGLPVAGIITGLGYLAGLAGIAMLITARKMKKEYENK</sequence>
<dbReference type="Proteomes" id="UP000248329">
    <property type="component" value="Unassembled WGS sequence"/>
</dbReference>
<organism evidence="1 2">
    <name type="scientific">Candidatus Methanogaster sp</name>
    <dbReference type="NCBI Taxonomy" id="3386292"/>
    <lineage>
        <taxon>Archaea</taxon>
        <taxon>Methanobacteriati</taxon>
        <taxon>Methanobacteriota</taxon>
        <taxon>Stenosarchaea group</taxon>
        <taxon>Methanomicrobia</taxon>
        <taxon>Methanosarcinales</taxon>
        <taxon>ANME-2 cluster</taxon>
        <taxon>Candidatus Methanogasteraceae</taxon>
        <taxon>Candidatus Methanogaster</taxon>
    </lineage>
</organism>
<gene>
    <name evidence="1" type="ORF">C4B59_13270</name>
</gene>
<proteinExistence type="predicted"/>
<protein>
    <submittedName>
        <fullName evidence="1">Uncharacterized protein</fullName>
    </submittedName>
</protein>
<comment type="caution">
    <text evidence="1">The sequence shown here is derived from an EMBL/GenBank/DDBJ whole genome shotgun (WGS) entry which is preliminary data.</text>
</comment>
<evidence type="ECO:0000313" key="2">
    <source>
        <dbReference type="Proteomes" id="UP000248329"/>
    </source>
</evidence>
<reference evidence="1" key="1">
    <citation type="submission" date="2018-01" db="EMBL/GenBank/DDBJ databases">
        <authorList>
            <person name="Krukenberg V."/>
        </authorList>
    </citation>
    <scope>NUCLEOTIDE SEQUENCE</scope>
    <source>
        <strain evidence="1">E20ANME2</strain>
    </source>
</reference>
<dbReference type="EMBL" id="PQXF01000036">
    <property type="protein sequence ID" value="PXF58463.1"/>
    <property type="molecule type" value="Genomic_DNA"/>
</dbReference>
<accession>A0AC61L050</accession>
<name>A0AC61L050_9EURY</name>
<evidence type="ECO:0000313" key="1">
    <source>
        <dbReference type="EMBL" id="PXF58463.1"/>
    </source>
</evidence>